<feature type="region of interest" description="Disordered" evidence="1">
    <location>
        <begin position="91"/>
        <end position="119"/>
    </location>
</feature>
<dbReference type="Proteomes" id="UP000287651">
    <property type="component" value="Unassembled WGS sequence"/>
</dbReference>
<comment type="caution">
    <text evidence="2">The sequence shown here is derived from an EMBL/GenBank/DDBJ whole genome shotgun (WGS) entry which is preliminary data.</text>
</comment>
<sequence length="177" mass="19619">MYQRERISSASTSESHRGTSSYKWLKSWGAYIRLRELDKSEAEKRRRCKAMDSSAMGLATPLYRRGGTFVGSLIPCSHGGRALVMKEAEEAENAEANSKYQDKAQGGVGGKDDREDGTIPKATKTIKDLLQVGVKFSLFRAKLLAFRKGMIRAAGELDCSGAHIRLRELDKSEDKAE</sequence>
<organism evidence="2 3">
    <name type="scientific">Ensete ventricosum</name>
    <name type="common">Abyssinian banana</name>
    <name type="synonym">Musa ensete</name>
    <dbReference type="NCBI Taxonomy" id="4639"/>
    <lineage>
        <taxon>Eukaryota</taxon>
        <taxon>Viridiplantae</taxon>
        <taxon>Streptophyta</taxon>
        <taxon>Embryophyta</taxon>
        <taxon>Tracheophyta</taxon>
        <taxon>Spermatophyta</taxon>
        <taxon>Magnoliopsida</taxon>
        <taxon>Liliopsida</taxon>
        <taxon>Zingiberales</taxon>
        <taxon>Musaceae</taxon>
        <taxon>Ensete</taxon>
    </lineage>
</organism>
<reference evidence="2 3" key="1">
    <citation type="journal article" date="2014" name="Agronomy (Basel)">
        <title>A Draft Genome Sequence for Ensete ventricosum, the Drought-Tolerant Tree Against Hunger.</title>
        <authorList>
            <person name="Harrison J."/>
            <person name="Moore K.A."/>
            <person name="Paszkiewicz K."/>
            <person name="Jones T."/>
            <person name="Grant M."/>
            <person name="Ambacheew D."/>
            <person name="Muzemil S."/>
            <person name="Studholme D.J."/>
        </authorList>
    </citation>
    <scope>NUCLEOTIDE SEQUENCE [LARGE SCALE GENOMIC DNA]</scope>
</reference>
<gene>
    <name evidence="2" type="ORF">B296_00011634</name>
</gene>
<proteinExistence type="predicted"/>
<feature type="region of interest" description="Disordered" evidence="1">
    <location>
        <begin position="1"/>
        <end position="20"/>
    </location>
</feature>
<accession>A0A427AFV4</accession>
<dbReference type="AlphaFoldDB" id="A0A427AFV4"/>
<evidence type="ECO:0000256" key="1">
    <source>
        <dbReference type="SAM" id="MobiDB-lite"/>
    </source>
</evidence>
<feature type="compositionally biased region" description="Polar residues" evidence="1">
    <location>
        <begin position="8"/>
        <end position="20"/>
    </location>
</feature>
<evidence type="ECO:0000313" key="3">
    <source>
        <dbReference type="Proteomes" id="UP000287651"/>
    </source>
</evidence>
<name>A0A427AFV4_ENSVE</name>
<evidence type="ECO:0000313" key="2">
    <source>
        <dbReference type="EMBL" id="RRT75061.1"/>
    </source>
</evidence>
<protein>
    <submittedName>
        <fullName evidence="2">Uncharacterized protein</fullName>
    </submittedName>
</protein>
<dbReference type="EMBL" id="AMZH03002595">
    <property type="protein sequence ID" value="RRT75061.1"/>
    <property type="molecule type" value="Genomic_DNA"/>
</dbReference>